<dbReference type="InterPro" id="IPR046855">
    <property type="entry name" value="AceK_kinase"/>
</dbReference>
<evidence type="ECO:0000256" key="8">
    <source>
        <dbReference type="ARBA" id="ARBA00022801"/>
    </source>
</evidence>
<evidence type="ECO:0000256" key="10">
    <source>
        <dbReference type="ARBA" id="ARBA00022912"/>
    </source>
</evidence>
<keyword evidence="9" id="KW-0067">ATP-binding</keyword>
<evidence type="ECO:0000259" key="12">
    <source>
        <dbReference type="Pfam" id="PF20423"/>
    </source>
</evidence>
<dbReference type="PIRSF" id="PIRSF000719">
    <property type="entry name" value="AceK"/>
    <property type="match status" value="1"/>
</dbReference>
<keyword evidence="6" id="KW-0547">Nucleotide-binding</keyword>
<comment type="caution">
    <text evidence="13">The sequence shown here is derived from an EMBL/GenBank/DDBJ whole genome shotgun (WGS) entry which is preliminary data.</text>
</comment>
<keyword evidence="8 13" id="KW-0378">Hydrolase</keyword>
<dbReference type="EC" id="3.1.3.-" evidence="13"/>
<protein>
    <submittedName>
        <fullName evidence="13">Bifunctional isocitrate dehydrogenase kinase/phosphatase</fullName>
        <ecNumber evidence="13">2.7.11.5</ecNumber>
        <ecNumber evidence="13">3.1.3.-</ecNumber>
    </submittedName>
</protein>
<feature type="domain" description="Isocitrate dehydrogenase kinase/phosphatase (AceK) kinase" evidence="11">
    <location>
        <begin position="311"/>
        <end position="565"/>
    </location>
</feature>
<evidence type="ECO:0000256" key="6">
    <source>
        <dbReference type="ARBA" id="ARBA00022741"/>
    </source>
</evidence>
<evidence type="ECO:0000313" key="14">
    <source>
        <dbReference type="Proteomes" id="UP001165488"/>
    </source>
</evidence>
<gene>
    <name evidence="13" type="primary">aceK</name>
    <name evidence="13" type="ORF">MM236_00070</name>
</gene>
<evidence type="ECO:0000259" key="11">
    <source>
        <dbReference type="Pfam" id="PF06315"/>
    </source>
</evidence>
<dbReference type="EC" id="2.7.11.5" evidence="13"/>
<evidence type="ECO:0000256" key="3">
    <source>
        <dbReference type="ARBA" id="ARBA00022527"/>
    </source>
</evidence>
<evidence type="ECO:0000256" key="7">
    <source>
        <dbReference type="ARBA" id="ARBA00022777"/>
    </source>
</evidence>
<evidence type="ECO:0000313" key="13">
    <source>
        <dbReference type="EMBL" id="MCH7396355.1"/>
    </source>
</evidence>
<keyword evidence="2" id="KW-0963">Cytoplasm</keyword>
<dbReference type="Proteomes" id="UP001165488">
    <property type="component" value="Unassembled WGS sequence"/>
</dbReference>
<dbReference type="InterPro" id="IPR010452">
    <property type="entry name" value="Isocitrate_DH_AceK"/>
</dbReference>
<dbReference type="NCBIfam" id="NF002804">
    <property type="entry name" value="PRK02946.1"/>
    <property type="match status" value="1"/>
</dbReference>
<keyword evidence="14" id="KW-1185">Reference proteome</keyword>
<dbReference type="GO" id="GO:0008772">
    <property type="term" value="F:[isocitrate dehydrogenase (NADP+)] kinase activity"/>
    <property type="evidence" value="ECO:0007669"/>
    <property type="project" value="UniProtKB-EC"/>
</dbReference>
<keyword evidence="7 13" id="KW-0418">Kinase</keyword>
<dbReference type="Pfam" id="PF06315">
    <property type="entry name" value="AceK_kinase"/>
    <property type="match status" value="1"/>
</dbReference>
<keyword evidence="4" id="KW-0816">Tricarboxylic acid cycle</keyword>
<dbReference type="GO" id="GO:0016787">
    <property type="term" value="F:hydrolase activity"/>
    <property type="evidence" value="ECO:0007669"/>
    <property type="project" value="UniProtKB-KW"/>
</dbReference>
<organism evidence="13 14">
    <name type="scientific">Belliella calami</name>
    <dbReference type="NCBI Taxonomy" id="2923436"/>
    <lineage>
        <taxon>Bacteria</taxon>
        <taxon>Pseudomonadati</taxon>
        <taxon>Bacteroidota</taxon>
        <taxon>Cytophagia</taxon>
        <taxon>Cytophagales</taxon>
        <taxon>Cyclobacteriaceae</taxon>
        <taxon>Belliella</taxon>
    </lineage>
</organism>
<evidence type="ECO:0000256" key="9">
    <source>
        <dbReference type="ARBA" id="ARBA00022840"/>
    </source>
</evidence>
<dbReference type="HAMAP" id="MF_00747">
    <property type="entry name" value="AceK"/>
    <property type="match status" value="1"/>
</dbReference>
<evidence type="ECO:0000256" key="1">
    <source>
        <dbReference type="ARBA" id="ARBA00022435"/>
    </source>
</evidence>
<keyword evidence="10" id="KW-0904">Protein phosphatase</keyword>
<evidence type="ECO:0000256" key="2">
    <source>
        <dbReference type="ARBA" id="ARBA00022490"/>
    </source>
</evidence>
<dbReference type="PANTHER" id="PTHR39559:SF1">
    <property type="entry name" value="ISOCITRATE DEHYDROGENASE KINASE_PHOSPHATASE"/>
    <property type="match status" value="1"/>
</dbReference>
<reference evidence="13" key="1">
    <citation type="submission" date="2022-03" db="EMBL/GenBank/DDBJ databases">
        <title>De novo assembled genomes of Belliella spp. (Cyclobacteriaceae) strains.</title>
        <authorList>
            <person name="Szabo A."/>
            <person name="Korponai K."/>
            <person name="Felfoldi T."/>
        </authorList>
    </citation>
    <scope>NUCLEOTIDE SEQUENCE</scope>
    <source>
        <strain evidence="13">DSM 107340</strain>
    </source>
</reference>
<dbReference type="Pfam" id="PF20423">
    <property type="entry name" value="AceK_regulatory"/>
    <property type="match status" value="1"/>
</dbReference>
<proteinExistence type="inferred from homology"/>
<feature type="domain" description="Isocitrate dehydrogenase kinase/phosphatase (AceK) regulatory" evidence="12">
    <location>
        <begin position="13"/>
        <end position="310"/>
    </location>
</feature>
<evidence type="ECO:0000256" key="4">
    <source>
        <dbReference type="ARBA" id="ARBA00022532"/>
    </source>
</evidence>
<dbReference type="EMBL" id="JAKZGS010000001">
    <property type="protein sequence ID" value="MCH7396355.1"/>
    <property type="molecule type" value="Genomic_DNA"/>
</dbReference>
<keyword evidence="1" id="KW-0329">Glyoxylate bypass</keyword>
<accession>A0ABS9UJL1</accession>
<name>A0ABS9UJL1_9BACT</name>
<dbReference type="RefSeq" id="WP_241272877.1">
    <property type="nucleotide sequence ID" value="NZ_JAKZGS010000001.1"/>
</dbReference>
<keyword evidence="3" id="KW-0723">Serine/threonine-protein kinase</keyword>
<evidence type="ECO:0000256" key="5">
    <source>
        <dbReference type="ARBA" id="ARBA00022679"/>
    </source>
</evidence>
<sequence length="576" mass="68461">MTINKAIEYAINSITLEFENYIYKFNELTGLAPKFFAERNWSAMHENQRRRLRIYKDFVRVCVLSLEENLKPHIESKEFWKEAKIQYSANISARKDKELAETFFNSVIRKAYPNLEINENVMFVHEGYDTCDLHPVDSLYHSYPSSWGLQKIIRKIIEDFDFGVPYLSKEEDIQYLVKAVREVILTRYEPTQDTITQVLKSVFYRNKAAYLIGRTRVGGKWMPFIIPFLNGPSGVYVDTMIFDPRIMAHMFSFSRSYFMVEVEIPSLMVSFLNAVISHKQVHELYNAIGFNKHGKTEFYRDFLIHLNESKDQFTIAEGILGMVMTVFTLPSYNIVFKLIKDHFEPPKNMTRQEVREKYKLVSLHDRVGRMADTHEFENFHFPLDRVDPRLVEEVRNTTNSLLVIKDNKMIIKHLYTERRMIPLNIYLEHCSHEDAKQAVEEYGNSILQLAQANIFPGDMMTKNFGVTRQKRVIFYDYDEIEFLTDMNFRWKPKAETYEQIYASSPWYDIAKNDVFPEDFKRFMIGRADVKEHFWEYHKDLFNPDHWVEMQNKIRSGEILHAFPYPIAIRFRPNEEI</sequence>
<dbReference type="PANTHER" id="PTHR39559">
    <property type="match status" value="1"/>
</dbReference>
<keyword evidence="5 13" id="KW-0808">Transferase</keyword>
<dbReference type="InterPro" id="IPR046854">
    <property type="entry name" value="AceK_regulatory"/>
</dbReference>